<name>A0A7J0G144_9ERIC</name>
<feature type="transmembrane region" description="Helical" evidence="8">
    <location>
        <begin position="82"/>
        <end position="105"/>
    </location>
</feature>
<evidence type="ECO:0000256" key="1">
    <source>
        <dbReference type="ARBA" id="ARBA00004141"/>
    </source>
</evidence>
<dbReference type="PROSITE" id="PS50929">
    <property type="entry name" value="ABC_TM1F"/>
    <property type="match status" value="2"/>
</dbReference>
<dbReference type="Proteomes" id="UP000585474">
    <property type="component" value="Unassembled WGS sequence"/>
</dbReference>
<evidence type="ECO:0000256" key="8">
    <source>
        <dbReference type="SAM" id="Phobius"/>
    </source>
</evidence>
<sequence>MVGFLRSWKVSLAVLAVTPLTMFCEVSYRKAGSIAQQAIRSIRMLFSFVAEDHLAARYTDMLEKAVPFGAKIGFAKGAGIGVIYLVTYLTWALAFWGLALALSYFTQFAQGTVAASQVFEVIDRVPDIDPYNPGWRRLSSLHGKIEFENVTFSYPPRPTSQILHSLNLVIPSSKSLALVGASGGGKSIIFAFIERFYDPIDGQALKVYFYTDTSAMKKDVGKLCLALVGLGFGCILSMTGQQGFCGWAGTKLTKRVRDFLFQAILKQEPGWFDFEENSTGILVSRISIDCISFRSVLGDRFSVLLMGLSSAAFGLGVSFFLEWRLTLLAAALTPFTLGASYFNLIINKGPKLDNCSYAKASNIAAGAVSNIRTVATFSTQEQVVQSFDRALSESKMTSVRRSQILGLAFGFSQVAIRRPLIGNDCQKGRKVERSMPSDIEFKMVTFAYPSRPEVIVLRDFCLKVKGGSMVVALVRGEYRSVLLQVISIVPALTGSELWPNHGFFIKVSDSSHSTYVSLSKEDNELILNNKVQLGQLFYVDRIESGTSVPILVGGLIQVDQEGIASTKSGGELPEAKENLKNKVVIKEEKTAVASRYMQGVLTYNGKANGGETNSGGKSNEDERNRTGKKVAIMKGKLQELKRQGMLRRRNLASLVTAEVQKEASTAAILVECLGMFTDFCSSASPENPHLSLTKLFTLHQLINQPNGTATPKEKSLLHFSINSTPQGH</sequence>
<dbReference type="InterPro" id="IPR048297">
    <property type="entry name" value="DUF936_dom_pln"/>
</dbReference>
<keyword evidence="6 8" id="KW-0472">Membrane</keyword>
<dbReference type="PANTHER" id="PTHR43394:SF11">
    <property type="entry name" value="ATP-BINDING CASSETTE TRANSPORTER"/>
    <property type="match status" value="1"/>
</dbReference>
<evidence type="ECO:0000256" key="6">
    <source>
        <dbReference type="ARBA" id="ARBA00023136"/>
    </source>
</evidence>
<keyword evidence="2" id="KW-0813">Transport</keyword>
<dbReference type="GO" id="GO:0005524">
    <property type="term" value="F:ATP binding"/>
    <property type="evidence" value="ECO:0007669"/>
    <property type="project" value="InterPro"/>
</dbReference>
<evidence type="ECO:0000256" key="2">
    <source>
        <dbReference type="ARBA" id="ARBA00022448"/>
    </source>
</evidence>
<dbReference type="GO" id="GO:0005743">
    <property type="term" value="C:mitochondrial inner membrane"/>
    <property type="evidence" value="ECO:0007669"/>
    <property type="project" value="TreeGrafter"/>
</dbReference>
<dbReference type="Pfam" id="PF06075">
    <property type="entry name" value="DUF936"/>
    <property type="match status" value="1"/>
</dbReference>
<dbReference type="Pfam" id="PF00664">
    <property type="entry name" value="ABC_membrane"/>
    <property type="match status" value="2"/>
</dbReference>
<dbReference type="CDD" id="cd18578">
    <property type="entry name" value="ABC_6TM_Pgp_ABCB1_D2_like"/>
    <property type="match status" value="1"/>
</dbReference>
<dbReference type="InterPro" id="IPR049172">
    <property type="entry name" value="DUF6857_pln"/>
</dbReference>
<dbReference type="PANTHER" id="PTHR43394">
    <property type="entry name" value="ATP-DEPENDENT PERMEASE MDL1, MITOCHONDRIAL"/>
    <property type="match status" value="1"/>
</dbReference>
<feature type="region of interest" description="Disordered" evidence="7">
    <location>
        <begin position="604"/>
        <end position="627"/>
    </location>
</feature>
<comment type="subcellular location">
    <subcellularLocation>
        <location evidence="1">Membrane</location>
        <topology evidence="1">Multi-pass membrane protein</topology>
    </subcellularLocation>
</comment>
<dbReference type="InterPro" id="IPR036640">
    <property type="entry name" value="ABC1_TM_sf"/>
</dbReference>
<evidence type="ECO:0000256" key="5">
    <source>
        <dbReference type="ARBA" id="ARBA00022989"/>
    </source>
</evidence>
<keyword evidence="4" id="KW-0677">Repeat</keyword>
<dbReference type="InterPro" id="IPR011527">
    <property type="entry name" value="ABC1_TM_dom"/>
</dbReference>
<dbReference type="SUPFAM" id="SSF52540">
    <property type="entry name" value="P-loop containing nucleoside triphosphate hydrolases"/>
    <property type="match status" value="1"/>
</dbReference>
<keyword evidence="11" id="KW-1185">Reference proteome</keyword>
<evidence type="ECO:0000313" key="11">
    <source>
        <dbReference type="Proteomes" id="UP000585474"/>
    </source>
</evidence>
<protein>
    <recommendedName>
        <fullName evidence="9">ABC transmembrane type-1 domain-containing protein</fullName>
    </recommendedName>
</protein>
<dbReference type="OrthoDB" id="6500128at2759"/>
<dbReference type="SUPFAM" id="SSF90123">
    <property type="entry name" value="ABC transporter transmembrane region"/>
    <property type="match status" value="2"/>
</dbReference>
<comment type="caution">
    <text evidence="10">The sequence shown here is derived from an EMBL/GenBank/DDBJ whole genome shotgun (WGS) entry which is preliminary data.</text>
</comment>
<accession>A0A7J0G144</accession>
<gene>
    <name evidence="10" type="ORF">Acr_16g0009520</name>
</gene>
<evidence type="ECO:0000259" key="9">
    <source>
        <dbReference type="PROSITE" id="PS50929"/>
    </source>
</evidence>
<evidence type="ECO:0000256" key="3">
    <source>
        <dbReference type="ARBA" id="ARBA00022692"/>
    </source>
</evidence>
<dbReference type="GO" id="GO:0090374">
    <property type="term" value="P:oligopeptide export from mitochondrion"/>
    <property type="evidence" value="ECO:0007669"/>
    <property type="project" value="TreeGrafter"/>
</dbReference>
<dbReference type="InterPro" id="IPR027417">
    <property type="entry name" value="P-loop_NTPase"/>
</dbReference>
<reference evidence="10 11" key="1">
    <citation type="submission" date="2019-07" db="EMBL/GenBank/DDBJ databases">
        <title>De Novo Assembly of kiwifruit Actinidia rufa.</title>
        <authorList>
            <person name="Sugita-Konishi S."/>
            <person name="Sato K."/>
            <person name="Mori E."/>
            <person name="Abe Y."/>
            <person name="Kisaki G."/>
            <person name="Hamano K."/>
            <person name="Suezawa K."/>
            <person name="Otani M."/>
            <person name="Fukuda T."/>
            <person name="Manabe T."/>
            <person name="Gomi K."/>
            <person name="Tabuchi M."/>
            <person name="Akimitsu K."/>
            <person name="Kataoka I."/>
        </authorList>
    </citation>
    <scope>NUCLEOTIDE SEQUENCE [LARGE SCALE GENOMIC DNA]</scope>
    <source>
        <strain evidence="11">cv. Fuchu</strain>
    </source>
</reference>
<dbReference type="GO" id="GO:0015421">
    <property type="term" value="F:ABC-type oligopeptide transporter activity"/>
    <property type="evidence" value="ECO:0007669"/>
    <property type="project" value="TreeGrafter"/>
</dbReference>
<evidence type="ECO:0000313" key="10">
    <source>
        <dbReference type="EMBL" id="GFZ04328.1"/>
    </source>
</evidence>
<dbReference type="Pfam" id="PF21647">
    <property type="entry name" value="DUF6857"/>
    <property type="match status" value="1"/>
</dbReference>
<feature type="transmembrane region" description="Helical" evidence="8">
    <location>
        <begin position="301"/>
        <end position="321"/>
    </location>
</feature>
<dbReference type="AlphaFoldDB" id="A0A7J0G144"/>
<keyword evidence="3 8" id="KW-0812">Transmembrane</keyword>
<evidence type="ECO:0000256" key="7">
    <source>
        <dbReference type="SAM" id="MobiDB-lite"/>
    </source>
</evidence>
<feature type="transmembrane region" description="Helical" evidence="8">
    <location>
        <begin position="327"/>
        <end position="346"/>
    </location>
</feature>
<keyword evidence="5 8" id="KW-1133">Transmembrane helix</keyword>
<evidence type="ECO:0000256" key="4">
    <source>
        <dbReference type="ARBA" id="ARBA00022737"/>
    </source>
</evidence>
<dbReference type="EMBL" id="BJWL01000016">
    <property type="protein sequence ID" value="GFZ04328.1"/>
    <property type="molecule type" value="Genomic_DNA"/>
</dbReference>
<dbReference type="InterPro" id="IPR039421">
    <property type="entry name" value="Type_1_exporter"/>
</dbReference>
<proteinExistence type="predicted"/>
<dbReference type="Gene3D" id="1.20.1560.10">
    <property type="entry name" value="ABC transporter type 1, transmembrane domain"/>
    <property type="match status" value="4"/>
</dbReference>
<organism evidence="10 11">
    <name type="scientific">Actinidia rufa</name>
    <dbReference type="NCBI Taxonomy" id="165716"/>
    <lineage>
        <taxon>Eukaryota</taxon>
        <taxon>Viridiplantae</taxon>
        <taxon>Streptophyta</taxon>
        <taxon>Embryophyta</taxon>
        <taxon>Tracheophyta</taxon>
        <taxon>Spermatophyta</taxon>
        <taxon>Magnoliopsida</taxon>
        <taxon>eudicotyledons</taxon>
        <taxon>Gunneridae</taxon>
        <taxon>Pentapetalae</taxon>
        <taxon>asterids</taxon>
        <taxon>Ericales</taxon>
        <taxon>Actinidiaceae</taxon>
        <taxon>Actinidia</taxon>
    </lineage>
</organism>
<feature type="domain" description="ABC transmembrane type-1" evidence="9">
    <location>
        <begin position="175"/>
        <end position="416"/>
    </location>
</feature>
<feature type="domain" description="ABC transmembrane type-1" evidence="9">
    <location>
        <begin position="1"/>
        <end position="96"/>
    </location>
</feature>
<dbReference type="Gene3D" id="3.40.50.300">
    <property type="entry name" value="P-loop containing nucleotide triphosphate hydrolases"/>
    <property type="match status" value="2"/>
</dbReference>